<organism evidence="2 3">
    <name type="scientific">Candidatus Colwellbacteria bacterium CG10_big_fil_rev_8_21_14_0_10_41_28</name>
    <dbReference type="NCBI Taxonomy" id="1974539"/>
    <lineage>
        <taxon>Bacteria</taxon>
        <taxon>Candidatus Colwelliibacteriota</taxon>
    </lineage>
</organism>
<protein>
    <submittedName>
        <fullName evidence="2">Uncharacterized protein</fullName>
    </submittedName>
</protein>
<sequence>MKPKKRKNVSNIIADVRKPQKKELSEKRKNLLSLDQVGAGVLILFFILVLSFSIGNLVNRIKNFELNWSDITGTRIDSYEAIGGSAVDSMNQKLLGIEESVESLSLSDQISQTSLLFTTLSDISSIIRELELVLAEVNENAIELSFTGRGDELIELLDSGRGMIGQLHLREQRLNELAKASEQDIDFPDFSFGLDSVSDQINSLTQYIGRDGGVKTLALFVGENGELLNRYSTISIKEGNVTNFSVRESTDLGRVQIIGNTSLIDSLPNNLLADITGVLLVGNSNINELDSSEILKLIIRELFLGNVEFYPND</sequence>
<proteinExistence type="predicted"/>
<name>A0A2H0VHX7_9BACT</name>
<keyword evidence="1" id="KW-0472">Membrane</keyword>
<dbReference type="AlphaFoldDB" id="A0A2H0VHX7"/>
<feature type="transmembrane region" description="Helical" evidence="1">
    <location>
        <begin position="37"/>
        <end position="58"/>
    </location>
</feature>
<keyword evidence="1" id="KW-0812">Transmembrane</keyword>
<evidence type="ECO:0000313" key="2">
    <source>
        <dbReference type="EMBL" id="PIR98688.1"/>
    </source>
</evidence>
<gene>
    <name evidence="2" type="ORF">COT88_00260</name>
</gene>
<dbReference type="EMBL" id="PFAG01000003">
    <property type="protein sequence ID" value="PIR98688.1"/>
    <property type="molecule type" value="Genomic_DNA"/>
</dbReference>
<keyword evidence="1" id="KW-1133">Transmembrane helix</keyword>
<dbReference type="Proteomes" id="UP000230776">
    <property type="component" value="Unassembled WGS sequence"/>
</dbReference>
<accession>A0A2H0VHX7</accession>
<reference evidence="3" key="1">
    <citation type="submission" date="2017-09" db="EMBL/GenBank/DDBJ databases">
        <title>Depth-based differentiation of microbial function through sediment-hosted aquifers and enrichment of novel symbionts in the deep terrestrial subsurface.</title>
        <authorList>
            <person name="Probst A.J."/>
            <person name="Ladd B."/>
            <person name="Jarett J.K."/>
            <person name="Geller-Mcgrath D.E."/>
            <person name="Sieber C.M.K."/>
            <person name="Emerson J.B."/>
            <person name="Anantharaman K."/>
            <person name="Thomas B.C."/>
            <person name="Malmstrom R."/>
            <person name="Stieglmeier M."/>
            <person name="Klingl A."/>
            <person name="Woyke T."/>
            <person name="Ryan C.M."/>
            <person name="Banfield J.F."/>
        </authorList>
    </citation>
    <scope>NUCLEOTIDE SEQUENCE [LARGE SCALE GENOMIC DNA]</scope>
</reference>
<comment type="caution">
    <text evidence="2">The sequence shown here is derived from an EMBL/GenBank/DDBJ whole genome shotgun (WGS) entry which is preliminary data.</text>
</comment>
<evidence type="ECO:0000256" key="1">
    <source>
        <dbReference type="SAM" id="Phobius"/>
    </source>
</evidence>
<evidence type="ECO:0000313" key="3">
    <source>
        <dbReference type="Proteomes" id="UP000230776"/>
    </source>
</evidence>